<evidence type="ECO:0000256" key="5">
    <source>
        <dbReference type="ARBA" id="ARBA00022691"/>
    </source>
</evidence>
<feature type="domain" description="Tetrapyrrole methylase" evidence="7">
    <location>
        <begin position="3"/>
        <end position="215"/>
    </location>
</feature>
<dbReference type="EMBL" id="CP006867">
    <property type="protein sequence ID" value="ALU12664.1"/>
    <property type="molecule type" value="Genomic_DNA"/>
</dbReference>
<dbReference type="GO" id="GO:0032259">
    <property type="term" value="P:methylation"/>
    <property type="evidence" value="ECO:0007669"/>
    <property type="project" value="UniProtKB-KW"/>
</dbReference>
<dbReference type="GeneID" id="30680618"/>
<evidence type="ECO:0000313" key="9">
    <source>
        <dbReference type="Proteomes" id="UP000060778"/>
    </source>
</evidence>
<feature type="binding site" evidence="6">
    <location>
        <begin position="107"/>
        <end position="108"/>
    </location>
    <ligand>
        <name>S-adenosyl-L-methionine</name>
        <dbReference type="ChEBI" id="CHEBI:59789"/>
    </ligand>
</feature>
<keyword evidence="4" id="KW-0808">Transferase</keyword>
<dbReference type="InterPro" id="IPR014777">
    <property type="entry name" value="4pyrrole_Mease_sub1"/>
</dbReference>
<dbReference type="Gene3D" id="3.40.1010.10">
    <property type="entry name" value="Cobalt-precorrin-4 Transmethylase, Domain 1"/>
    <property type="match status" value="1"/>
</dbReference>
<keyword evidence="3" id="KW-0489">Methyltransferase</keyword>
<comment type="similarity">
    <text evidence="2">Belongs to the diphthine synthase family.</text>
</comment>
<comment type="pathway">
    <text evidence="1">Protein modification; peptidyl-diphthamide biosynthesis.</text>
</comment>
<feature type="binding site" evidence="6">
    <location>
        <position position="82"/>
    </location>
    <ligand>
        <name>S-adenosyl-L-methionine</name>
        <dbReference type="ChEBI" id="CHEBI:59789"/>
    </ligand>
</feature>
<name>A0A0U3F9E5_9CREN</name>
<dbReference type="STRING" id="940295.EYM_06210"/>
<dbReference type="SUPFAM" id="SSF53790">
    <property type="entry name" value="Tetrapyrrole methylase"/>
    <property type="match status" value="1"/>
</dbReference>
<dbReference type="OrthoDB" id="39139at2157"/>
<feature type="binding site" evidence="6">
    <location>
        <position position="10"/>
    </location>
    <ligand>
        <name>S-adenosyl-L-methionine</name>
        <dbReference type="ChEBI" id="CHEBI:59789"/>
    </ligand>
</feature>
<dbReference type="InterPro" id="IPR014776">
    <property type="entry name" value="4pyrrole_Mease_sub2"/>
</dbReference>
<evidence type="ECO:0000256" key="4">
    <source>
        <dbReference type="ARBA" id="ARBA00022679"/>
    </source>
</evidence>
<dbReference type="Gene3D" id="3.30.950.10">
    <property type="entry name" value="Methyltransferase, Cobalt-precorrin-4 Transmethylase, Domain 2"/>
    <property type="match status" value="1"/>
</dbReference>
<keyword evidence="5 6" id="KW-0949">S-adenosyl-L-methionine</keyword>
<evidence type="ECO:0000256" key="1">
    <source>
        <dbReference type="ARBA" id="ARBA00005156"/>
    </source>
</evidence>
<sequence length="247" mass="27999">MRFALVGAGLTCKQLTPEALEVIRTYEEVYADLYTSIYEGGLLECLRRHRTDVKPAYRSDLESDFLSDKRDVALVVAGDPLAATTHSSLLLDALERGYEAKVVPGISALQVARTKSGLSQYRFGRVVTMMYPREGINFSESVYLAIKDNDELNLHTIVLLETGYDRSMKVSEAARLLLEESERKGDSTMKDRMVIAMARLCWESEEIRLVTLEEAAKLDLGEPPHLMVFPSPKLHPIEEELIRKWFR</sequence>
<dbReference type="Pfam" id="PF00590">
    <property type="entry name" value="TP_methylase"/>
    <property type="match status" value="1"/>
</dbReference>
<dbReference type="PANTHER" id="PTHR10882">
    <property type="entry name" value="DIPHTHINE SYNTHASE"/>
    <property type="match status" value="1"/>
</dbReference>
<reference evidence="8 9" key="1">
    <citation type="submission" date="2013-11" db="EMBL/GenBank/DDBJ databases">
        <title>Comparative genomics of Ignicoccus.</title>
        <authorList>
            <person name="Podar M."/>
        </authorList>
    </citation>
    <scope>NUCLEOTIDE SEQUENCE [LARGE SCALE GENOMIC DNA]</scope>
    <source>
        <strain evidence="8 9">DSM 13165</strain>
    </source>
</reference>
<dbReference type="InterPro" id="IPR004551">
    <property type="entry name" value="Dphthn_synthase"/>
</dbReference>
<evidence type="ECO:0000256" key="3">
    <source>
        <dbReference type="ARBA" id="ARBA00022603"/>
    </source>
</evidence>
<proteinExistence type="inferred from homology"/>
<evidence type="ECO:0000256" key="2">
    <source>
        <dbReference type="ARBA" id="ARBA00006729"/>
    </source>
</evidence>
<dbReference type="InterPro" id="IPR000878">
    <property type="entry name" value="4pyrrol_Mease"/>
</dbReference>
<dbReference type="PIRSF" id="PIRSF036432">
    <property type="entry name" value="Diphthine_synth"/>
    <property type="match status" value="1"/>
</dbReference>
<dbReference type="KEGG" id="iis:EYM_06210"/>
<organism evidence="8 9">
    <name type="scientific">Ignicoccus islandicus DSM 13165</name>
    <dbReference type="NCBI Taxonomy" id="940295"/>
    <lineage>
        <taxon>Archaea</taxon>
        <taxon>Thermoproteota</taxon>
        <taxon>Thermoprotei</taxon>
        <taxon>Desulfurococcales</taxon>
        <taxon>Desulfurococcaceae</taxon>
        <taxon>Ignicoccus</taxon>
    </lineage>
</organism>
<feature type="binding site" evidence="6">
    <location>
        <position position="225"/>
    </location>
    <ligand>
        <name>S-adenosyl-L-methionine</name>
        <dbReference type="ChEBI" id="CHEBI:59789"/>
    </ligand>
</feature>
<dbReference type="GO" id="GO:0017183">
    <property type="term" value="P:protein histidyl modification to diphthamide"/>
    <property type="evidence" value="ECO:0007669"/>
    <property type="project" value="UniProtKB-UniPathway"/>
</dbReference>
<protein>
    <recommendedName>
        <fullName evidence="7">Tetrapyrrole methylase domain-containing protein</fullName>
    </recommendedName>
</protein>
<keyword evidence="9" id="KW-1185">Reference proteome</keyword>
<dbReference type="InterPro" id="IPR035996">
    <property type="entry name" value="4pyrrol_Methylase_sf"/>
</dbReference>
<dbReference type="GO" id="GO:0004164">
    <property type="term" value="F:diphthine synthase activity"/>
    <property type="evidence" value="ECO:0007669"/>
    <property type="project" value="InterPro"/>
</dbReference>
<evidence type="ECO:0000259" key="7">
    <source>
        <dbReference type="Pfam" id="PF00590"/>
    </source>
</evidence>
<accession>A0A0U3F9E5</accession>
<feature type="binding site" evidence="6">
    <location>
        <position position="160"/>
    </location>
    <ligand>
        <name>S-adenosyl-L-methionine</name>
        <dbReference type="ChEBI" id="CHEBI:59789"/>
    </ligand>
</feature>
<feature type="binding site" evidence="6">
    <location>
        <position position="79"/>
    </location>
    <ligand>
        <name>S-adenosyl-L-methionine</name>
        <dbReference type="ChEBI" id="CHEBI:59789"/>
    </ligand>
</feature>
<dbReference type="PANTHER" id="PTHR10882:SF0">
    <property type="entry name" value="DIPHTHINE METHYL ESTER SYNTHASE"/>
    <property type="match status" value="1"/>
</dbReference>
<gene>
    <name evidence="8" type="ORF">EYM_06210</name>
</gene>
<dbReference type="UniPathway" id="UPA00559"/>
<feature type="binding site" evidence="6">
    <location>
        <position position="200"/>
    </location>
    <ligand>
        <name>S-adenosyl-L-methionine</name>
        <dbReference type="ChEBI" id="CHEBI:59789"/>
    </ligand>
</feature>
<dbReference type="CDD" id="cd11647">
    <property type="entry name" value="DHP5_DphB"/>
    <property type="match status" value="1"/>
</dbReference>
<dbReference type="Proteomes" id="UP000060778">
    <property type="component" value="Chromosome"/>
</dbReference>
<evidence type="ECO:0000256" key="6">
    <source>
        <dbReference type="PIRSR" id="PIRSR036432-1"/>
    </source>
</evidence>
<dbReference type="AlphaFoldDB" id="A0A0U3F9E5"/>
<dbReference type="NCBIfam" id="TIGR00522">
    <property type="entry name" value="dph5"/>
    <property type="match status" value="1"/>
</dbReference>
<evidence type="ECO:0000313" key="8">
    <source>
        <dbReference type="EMBL" id="ALU12664.1"/>
    </source>
</evidence>
<dbReference type="RefSeq" id="WP_075050134.1">
    <property type="nucleotide sequence ID" value="NZ_CP006867.1"/>
</dbReference>